<sequence>DQVTKTRERDLSRTDIIKGIKGNIINAETGGQYLSYMGYSQWEINFIFALERIE</sequence>
<dbReference type="AlphaFoldDB" id="X1B110"/>
<evidence type="ECO:0000313" key="1">
    <source>
        <dbReference type="EMBL" id="GAG75017.1"/>
    </source>
</evidence>
<comment type="caution">
    <text evidence="1">The sequence shown here is derived from an EMBL/GenBank/DDBJ whole genome shotgun (WGS) entry which is preliminary data.</text>
</comment>
<dbReference type="EMBL" id="BART01015780">
    <property type="protein sequence ID" value="GAG75017.1"/>
    <property type="molecule type" value="Genomic_DNA"/>
</dbReference>
<name>X1B110_9ZZZZ</name>
<proteinExistence type="predicted"/>
<accession>X1B110</accession>
<protein>
    <submittedName>
        <fullName evidence="1">Uncharacterized protein</fullName>
    </submittedName>
</protein>
<feature type="non-terminal residue" evidence="1">
    <location>
        <position position="1"/>
    </location>
</feature>
<reference evidence="1" key="1">
    <citation type="journal article" date="2014" name="Front. Microbiol.">
        <title>High frequency of phylogenetically diverse reductive dehalogenase-homologous genes in deep subseafloor sedimentary metagenomes.</title>
        <authorList>
            <person name="Kawai M."/>
            <person name="Futagami T."/>
            <person name="Toyoda A."/>
            <person name="Takaki Y."/>
            <person name="Nishi S."/>
            <person name="Hori S."/>
            <person name="Arai W."/>
            <person name="Tsubouchi T."/>
            <person name="Morono Y."/>
            <person name="Uchiyama I."/>
            <person name="Ito T."/>
            <person name="Fujiyama A."/>
            <person name="Inagaki F."/>
            <person name="Takami H."/>
        </authorList>
    </citation>
    <scope>NUCLEOTIDE SEQUENCE</scope>
    <source>
        <strain evidence="1">Expedition CK06-06</strain>
    </source>
</reference>
<gene>
    <name evidence="1" type="ORF">S01H4_30545</name>
</gene>
<organism evidence="1">
    <name type="scientific">marine sediment metagenome</name>
    <dbReference type="NCBI Taxonomy" id="412755"/>
    <lineage>
        <taxon>unclassified sequences</taxon>
        <taxon>metagenomes</taxon>
        <taxon>ecological metagenomes</taxon>
    </lineage>
</organism>